<keyword evidence="3 12" id="KW-0813">Transport</keyword>
<dbReference type="PANTHER" id="PTHR11893">
    <property type="entry name" value="INNEXIN"/>
    <property type="match status" value="1"/>
</dbReference>
<organism evidence="13 14">
    <name type="scientific">Gryllus longicercus</name>
    <dbReference type="NCBI Taxonomy" id="2509291"/>
    <lineage>
        <taxon>Eukaryota</taxon>
        <taxon>Metazoa</taxon>
        <taxon>Ecdysozoa</taxon>
        <taxon>Arthropoda</taxon>
        <taxon>Hexapoda</taxon>
        <taxon>Insecta</taxon>
        <taxon>Pterygota</taxon>
        <taxon>Neoptera</taxon>
        <taxon>Polyneoptera</taxon>
        <taxon>Orthoptera</taxon>
        <taxon>Ensifera</taxon>
        <taxon>Gryllidea</taxon>
        <taxon>Grylloidea</taxon>
        <taxon>Gryllidae</taxon>
        <taxon>Gryllinae</taxon>
        <taxon>Gryllus</taxon>
    </lineage>
</organism>
<evidence type="ECO:0000256" key="3">
    <source>
        <dbReference type="ARBA" id="ARBA00022448"/>
    </source>
</evidence>
<comment type="subcellular location">
    <subcellularLocation>
        <location evidence="1">Cell junction</location>
        <location evidence="1">Gap junction</location>
    </subcellularLocation>
    <subcellularLocation>
        <location evidence="2 12">Cell membrane</location>
        <topology evidence="2 12">Multi-pass membrane protein</topology>
    </subcellularLocation>
</comment>
<gene>
    <name evidence="12" type="primary">inx</name>
    <name evidence="13" type="ORF">R5R35_004187</name>
</gene>
<keyword evidence="8 12" id="KW-1133">Transmembrane helix</keyword>
<comment type="caution">
    <text evidence="13">The sequence shown here is derived from an EMBL/GenBank/DDBJ whole genome shotgun (WGS) entry which is preliminary data.</text>
</comment>
<dbReference type="GO" id="GO:0034220">
    <property type="term" value="P:monoatomic ion transmembrane transport"/>
    <property type="evidence" value="ECO:0007669"/>
    <property type="project" value="UniProtKB-KW"/>
</dbReference>
<evidence type="ECO:0000256" key="1">
    <source>
        <dbReference type="ARBA" id="ARBA00004610"/>
    </source>
</evidence>
<dbReference type="Pfam" id="PF00876">
    <property type="entry name" value="Innexin"/>
    <property type="match status" value="1"/>
</dbReference>
<dbReference type="InterPro" id="IPR000990">
    <property type="entry name" value="Innexin"/>
</dbReference>
<comment type="function">
    <text evidence="12">Structural component of the gap junctions.</text>
</comment>
<evidence type="ECO:0000256" key="5">
    <source>
        <dbReference type="ARBA" id="ARBA00022692"/>
    </source>
</evidence>
<evidence type="ECO:0000256" key="11">
    <source>
        <dbReference type="ARBA" id="ARBA00023303"/>
    </source>
</evidence>
<feature type="transmembrane region" description="Helical" evidence="12">
    <location>
        <begin position="30"/>
        <end position="52"/>
    </location>
</feature>
<dbReference type="GO" id="GO:0007602">
    <property type="term" value="P:phototransduction"/>
    <property type="evidence" value="ECO:0007669"/>
    <property type="project" value="TreeGrafter"/>
</dbReference>
<keyword evidence="14" id="KW-1185">Reference proteome</keyword>
<dbReference type="Proteomes" id="UP001378592">
    <property type="component" value="Unassembled WGS sequence"/>
</dbReference>
<evidence type="ECO:0000256" key="2">
    <source>
        <dbReference type="ARBA" id="ARBA00004651"/>
    </source>
</evidence>
<comment type="similarity">
    <text evidence="12">Belongs to the pannexin family.</text>
</comment>
<evidence type="ECO:0000256" key="12">
    <source>
        <dbReference type="RuleBase" id="RU010713"/>
    </source>
</evidence>
<keyword evidence="6" id="KW-0303">Gap junction</keyword>
<evidence type="ECO:0000313" key="14">
    <source>
        <dbReference type="Proteomes" id="UP001378592"/>
    </source>
</evidence>
<evidence type="ECO:0000256" key="4">
    <source>
        <dbReference type="ARBA" id="ARBA00022475"/>
    </source>
</evidence>
<dbReference type="GO" id="GO:0005886">
    <property type="term" value="C:plasma membrane"/>
    <property type="evidence" value="ECO:0007669"/>
    <property type="project" value="UniProtKB-SubCell"/>
</dbReference>
<evidence type="ECO:0000256" key="9">
    <source>
        <dbReference type="ARBA" id="ARBA00023065"/>
    </source>
</evidence>
<evidence type="ECO:0000256" key="7">
    <source>
        <dbReference type="ARBA" id="ARBA00022949"/>
    </source>
</evidence>
<evidence type="ECO:0000313" key="13">
    <source>
        <dbReference type="EMBL" id="KAK7862572.1"/>
    </source>
</evidence>
<name>A0AAN9Z4I3_9ORTH</name>
<dbReference type="PRINTS" id="PR01262">
    <property type="entry name" value="INNEXIN"/>
</dbReference>
<feature type="transmembrane region" description="Helical" evidence="12">
    <location>
        <begin position="285"/>
        <end position="312"/>
    </location>
</feature>
<dbReference type="PROSITE" id="PS51013">
    <property type="entry name" value="PANNEXIN"/>
    <property type="match status" value="1"/>
</dbReference>
<reference evidence="13 14" key="1">
    <citation type="submission" date="2024-03" db="EMBL/GenBank/DDBJ databases">
        <title>The genome assembly and annotation of the cricket Gryllus longicercus Weissman &amp; Gray.</title>
        <authorList>
            <person name="Szrajer S."/>
            <person name="Gray D."/>
            <person name="Ylla G."/>
        </authorList>
    </citation>
    <scope>NUCLEOTIDE SEQUENCE [LARGE SCALE GENOMIC DNA]</scope>
    <source>
        <strain evidence="13">DAG 2021-001</strain>
        <tissue evidence="13">Whole body minus gut</tissue>
    </source>
</reference>
<keyword evidence="11 12" id="KW-0407">Ion channel</keyword>
<sequence length="395" mass="44925">MFGILDSLAGFIKIRYVADKPIIDSTIARLHYRVTAVVLFVGCLLCTANSLIGNPIECIHSDERMQKVLNQYCWISSTFTLPAARGQVGVHVAHAGVGAYAHHGRYAPHPHVTGATGEERYHAYYQWVPFVLFFQGLLFYAPHWFWKNWEDGKIRLLSDGIRGTLAETREGRKERQSKLVQYVIDTMDMHNWYALGYYVSEILNFVNVIGNIYFTDKFLGGKFLSYGIVALKPVADNETSPFVEIFPRVTKCTFHKFGHSGTIEVIDTMCVLALNILNEKIYIFLWWWFIFLAVISGLALFYSSSIIVSPAIRRNILCRRFKFKVIEGAKAIVNNTKVGDFFLLHLLGQNINMVVYTEFLEELSIKLGGYAPNAPNSATIERQPIYPTKQSLLPE</sequence>
<proteinExistence type="inferred from homology"/>
<dbReference type="EMBL" id="JAZDUA010000269">
    <property type="protein sequence ID" value="KAK7862572.1"/>
    <property type="molecule type" value="Genomic_DNA"/>
</dbReference>
<evidence type="ECO:0000256" key="10">
    <source>
        <dbReference type="ARBA" id="ARBA00023136"/>
    </source>
</evidence>
<dbReference type="AlphaFoldDB" id="A0AAN9Z4I3"/>
<dbReference type="PANTHER" id="PTHR11893:SF37">
    <property type="entry name" value="INNEXIN INX3"/>
    <property type="match status" value="1"/>
</dbReference>
<keyword evidence="5 12" id="KW-0812">Transmembrane</keyword>
<dbReference type="GO" id="GO:0005243">
    <property type="term" value="F:gap junction channel activity"/>
    <property type="evidence" value="ECO:0007669"/>
    <property type="project" value="TreeGrafter"/>
</dbReference>
<evidence type="ECO:0000256" key="6">
    <source>
        <dbReference type="ARBA" id="ARBA00022868"/>
    </source>
</evidence>
<keyword evidence="7" id="KW-0965">Cell junction</keyword>
<keyword evidence="10 12" id="KW-0472">Membrane</keyword>
<evidence type="ECO:0000256" key="8">
    <source>
        <dbReference type="ARBA" id="ARBA00022989"/>
    </source>
</evidence>
<protein>
    <recommendedName>
        <fullName evidence="12">Innexin</fullName>
    </recommendedName>
</protein>
<keyword evidence="4" id="KW-1003">Cell membrane</keyword>
<dbReference type="GO" id="GO:0005921">
    <property type="term" value="C:gap junction"/>
    <property type="evidence" value="ECO:0007669"/>
    <property type="project" value="UniProtKB-SubCell"/>
</dbReference>
<keyword evidence="9 12" id="KW-0406">Ion transport</keyword>
<feature type="transmembrane region" description="Helical" evidence="12">
    <location>
        <begin position="124"/>
        <end position="146"/>
    </location>
</feature>
<feature type="transmembrane region" description="Helical" evidence="12">
    <location>
        <begin position="195"/>
        <end position="214"/>
    </location>
</feature>
<accession>A0AAN9Z4I3</accession>